<name>A0A4U0UA11_9PEZI</name>
<comment type="caution">
    <text evidence="5">The sequence shown here is derived from an EMBL/GenBank/DDBJ whole genome shotgun (WGS) entry which is preliminary data.</text>
</comment>
<dbReference type="PROSITE" id="PS00674">
    <property type="entry name" value="AAA"/>
    <property type="match status" value="1"/>
</dbReference>
<proteinExistence type="predicted"/>
<keyword evidence="1" id="KW-0677">Repeat</keyword>
<protein>
    <recommendedName>
        <fullName evidence="4">AAA+ ATPase domain-containing protein</fullName>
    </recommendedName>
</protein>
<keyword evidence="2" id="KW-0547">Nucleotide-binding</keyword>
<gene>
    <name evidence="5" type="ORF">B0A50_01212</name>
</gene>
<dbReference type="Pfam" id="PF00004">
    <property type="entry name" value="AAA"/>
    <property type="match status" value="2"/>
</dbReference>
<dbReference type="AlphaFoldDB" id="A0A4U0UA11"/>
<dbReference type="GO" id="GO:0016887">
    <property type="term" value="F:ATP hydrolysis activity"/>
    <property type="evidence" value="ECO:0007669"/>
    <property type="project" value="InterPro"/>
</dbReference>
<evidence type="ECO:0000259" key="4">
    <source>
        <dbReference type="SMART" id="SM00382"/>
    </source>
</evidence>
<dbReference type="InterPro" id="IPR003959">
    <property type="entry name" value="ATPase_AAA_core"/>
</dbReference>
<keyword evidence="6" id="KW-1185">Reference proteome</keyword>
<dbReference type="GO" id="GO:0005524">
    <property type="term" value="F:ATP binding"/>
    <property type="evidence" value="ECO:0007669"/>
    <property type="project" value="UniProtKB-KW"/>
</dbReference>
<reference evidence="5 6" key="1">
    <citation type="submission" date="2017-03" db="EMBL/GenBank/DDBJ databases">
        <title>Genomes of endolithic fungi from Antarctica.</title>
        <authorList>
            <person name="Coleine C."/>
            <person name="Masonjones S."/>
            <person name="Stajich J.E."/>
        </authorList>
    </citation>
    <scope>NUCLEOTIDE SEQUENCE [LARGE SCALE GENOMIC DNA]</scope>
    <source>
        <strain evidence="5 6">CCFEE 6315</strain>
    </source>
</reference>
<dbReference type="OrthoDB" id="27435at2759"/>
<dbReference type="SMART" id="SM00382">
    <property type="entry name" value="AAA"/>
    <property type="match status" value="2"/>
</dbReference>
<dbReference type="GO" id="GO:0005737">
    <property type="term" value="C:cytoplasm"/>
    <property type="evidence" value="ECO:0007669"/>
    <property type="project" value="TreeGrafter"/>
</dbReference>
<dbReference type="Gene3D" id="3.40.50.300">
    <property type="entry name" value="P-loop containing nucleotide triphosphate hydrolases"/>
    <property type="match status" value="2"/>
</dbReference>
<dbReference type="EMBL" id="NAJL01000006">
    <property type="protein sequence ID" value="TKA31967.1"/>
    <property type="molecule type" value="Genomic_DNA"/>
</dbReference>
<dbReference type="InterPro" id="IPR003593">
    <property type="entry name" value="AAA+_ATPase"/>
</dbReference>
<evidence type="ECO:0000313" key="6">
    <source>
        <dbReference type="Proteomes" id="UP000308549"/>
    </source>
</evidence>
<dbReference type="SUPFAM" id="SSF52540">
    <property type="entry name" value="P-loop containing nucleoside triphosphate hydrolases"/>
    <property type="match status" value="2"/>
</dbReference>
<evidence type="ECO:0000256" key="3">
    <source>
        <dbReference type="ARBA" id="ARBA00022840"/>
    </source>
</evidence>
<dbReference type="FunFam" id="3.40.50.300:FF:000018">
    <property type="entry name" value="Cell division control 48"/>
    <property type="match status" value="1"/>
</dbReference>
<dbReference type="PANTHER" id="PTHR23077">
    <property type="entry name" value="AAA-FAMILY ATPASE"/>
    <property type="match status" value="1"/>
</dbReference>
<dbReference type="Proteomes" id="UP000308549">
    <property type="component" value="Unassembled WGS sequence"/>
</dbReference>
<feature type="domain" description="AAA+ ATPase" evidence="4">
    <location>
        <begin position="563"/>
        <end position="698"/>
    </location>
</feature>
<organism evidence="5 6">
    <name type="scientific">Salinomyces thailandicus</name>
    <dbReference type="NCBI Taxonomy" id="706561"/>
    <lineage>
        <taxon>Eukaryota</taxon>
        <taxon>Fungi</taxon>
        <taxon>Dikarya</taxon>
        <taxon>Ascomycota</taxon>
        <taxon>Pezizomycotina</taxon>
        <taxon>Dothideomycetes</taxon>
        <taxon>Dothideomycetidae</taxon>
        <taxon>Mycosphaerellales</taxon>
        <taxon>Teratosphaeriaceae</taxon>
        <taxon>Salinomyces</taxon>
    </lineage>
</organism>
<dbReference type="PANTHER" id="PTHR23077:SF27">
    <property type="entry name" value="ATPASE FAMILY GENE 2 PROTEIN HOMOLOG A"/>
    <property type="match status" value="1"/>
</dbReference>
<dbReference type="InterPro" id="IPR027417">
    <property type="entry name" value="P-loop_NTPase"/>
</dbReference>
<sequence length="789" mass="85142">MNALHPLRLNPPDRGLSFAHMSGNVAFVVRSLPSSVLDGAFRVHLSPDALEKAGLKLGDLCLITGENGSSGYGIAWRAMDKMGNSPKVPPVKMTDIFRNAFGFKEGSHVTIAKSAAKIQRANVVTLTDVTPSDYGNAAELDGYGRWRNKCVCTLSDAEAIAVGMTFDVTAKKGLKKRFYVEHIQAADVQAGGLHLYDDASQVVLGNGGSKAASTIANGDALPALDTTRIGGLIDQIKELNERLDRVLHKESSVEMARLSTNRHILLHGYEGTGKSLLLDKLEQTSACRVYRLERADMTTGKIQSTIQATFKDAIASQPSVVIMDDFERLASPDNEAYSNSIERELKKLRGHNVLVVAATRSLTSIDSKLTRGGCFSKKIELPIPDVADRKQILNVLIGNPAKADDSVTTMVSARTHGFTGVDLELLVEEATDAALSRVRIQPEKRAVIQSQGPVTKDAIALEDGLVCSQDLTTIESPTLGSAPNVAVDGDDRNHDMGITAADFEVALTSGGVGPTALREIFLETPRVRWSDIGGSEDQQQRFDEIIGWPLQEPELCEQLNILPQKGVLLYGPPGCSKTMTAQAVATTYDLNFIAVKGAELISMYVGESERAVREIFRKAKQAAPCIIFFDEIDSIGSARESGGTKGLNVLTTLLNEMDGFETMKDVLVLAATNKPESLDKALMRPGRFDQHVYVGLPTAQARRDIIEISLSKSRVVPTADIESMVATTAGHSGAEIVAICEMAKRSAFRKKAAIIEDEDLREAARVARRGVTDEMLKGYEDFAAAGASS</sequence>
<dbReference type="InterPro" id="IPR003960">
    <property type="entry name" value="ATPase_AAA_CS"/>
</dbReference>
<evidence type="ECO:0000313" key="5">
    <source>
        <dbReference type="EMBL" id="TKA31967.1"/>
    </source>
</evidence>
<evidence type="ECO:0000256" key="2">
    <source>
        <dbReference type="ARBA" id="ARBA00022741"/>
    </source>
</evidence>
<evidence type="ECO:0000256" key="1">
    <source>
        <dbReference type="ARBA" id="ARBA00022737"/>
    </source>
</evidence>
<accession>A0A4U0UA11</accession>
<feature type="domain" description="AAA+ ATPase" evidence="4">
    <location>
        <begin position="260"/>
        <end position="385"/>
    </location>
</feature>
<dbReference type="Gene3D" id="1.10.8.60">
    <property type="match status" value="2"/>
</dbReference>
<dbReference type="InterPro" id="IPR050168">
    <property type="entry name" value="AAA_ATPase_domain"/>
</dbReference>
<keyword evidence="3" id="KW-0067">ATP-binding</keyword>